<name>A0A9P8Y0M1_9PEZI</name>
<keyword evidence="1" id="KW-0732">Signal</keyword>
<organism evidence="2 3">
    <name type="scientific">Microdochium trichocladiopsis</name>
    <dbReference type="NCBI Taxonomy" id="1682393"/>
    <lineage>
        <taxon>Eukaryota</taxon>
        <taxon>Fungi</taxon>
        <taxon>Dikarya</taxon>
        <taxon>Ascomycota</taxon>
        <taxon>Pezizomycotina</taxon>
        <taxon>Sordariomycetes</taxon>
        <taxon>Xylariomycetidae</taxon>
        <taxon>Xylariales</taxon>
        <taxon>Microdochiaceae</taxon>
        <taxon>Microdochium</taxon>
    </lineage>
</organism>
<dbReference type="Proteomes" id="UP000756346">
    <property type="component" value="Unassembled WGS sequence"/>
</dbReference>
<evidence type="ECO:0000313" key="3">
    <source>
        <dbReference type="Proteomes" id="UP000756346"/>
    </source>
</evidence>
<dbReference type="EMBL" id="JAGTJQ010000008">
    <property type="protein sequence ID" value="KAH7026582.1"/>
    <property type="molecule type" value="Genomic_DNA"/>
</dbReference>
<protein>
    <submittedName>
        <fullName evidence="2">Uncharacterized protein</fullName>
    </submittedName>
</protein>
<gene>
    <name evidence="2" type="ORF">B0I36DRAFT_433991</name>
</gene>
<keyword evidence="3" id="KW-1185">Reference proteome</keyword>
<feature type="signal peptide" evidence="1">
    <location>
        <begin position="1"/>
        <end position="19"/>
    </location>
</feature>
<sequence length="130" mass="14095">MQPFAALFVAAALVNSCTAGSISLGHGGGSNLAWIGGQDPCKKAVKLNTASGCGAVTQFRDDASHLYFQLRNCGSGDIEVWTWLGFPNPPPGDPKLLSTCRKRSPLHFCSPPNILEPYSFRITQDWECFY</sequence>
<dbReference type="OrthoDB" id="10579156at2759"/>
<feature type="chain" id="PRO_5040430549" evidence="1">
    <location>
        <begin position="20"/>
        <end position="130"/>
    </location>
</feature>
<dbReference type="AlphaFoldDB" id="A0A9P8Y0M1"/>
<dbReference type="RefSeq" id="XP_046009799.1">
    <property type="nucleotide sequence ID" value="XM_046162682.1"/>
</dbReference>
<accession>A0A9P8Y0M1</accession>
<evidence type="ECO:0000313" key="2">
    <source>
        <dbReference type="EMBL" id="KAH7026582.1"/>
    </source>
</evidence>
<proteinExistence type="predicted"/>
<evidence type="ECO:0000256" key="1">
    <source>
        <dbReference type="SAM" id="SignalP"/>
    </source>
</evidence>
<reference evidence="2" key="1">
    <citation type="journal article" date="2021" name="Nat. Commun.">
        <title>Genetic determinants of endophytism in the Arabidopsis root mycobiome.</title>
        <authorList>
            <person name="Mesny F."/>
            <person name="Miyauchi S."/>
            <person name="Thiergart T."/>
            <person name="Pickel B."/>
            <person name="Atanasova L."/>
            <person name="Karlsson M."/>
            <person name="Huettel B."/>
            <person name="Barry K.W."/>
            <person name="Haridas S."/>
            <person name="Chen C."/>
            <person name="Bauer D."/>
            <person name="Andreopoulos W."/>
            <person name="Pangilinan J."/>
            <person name="LaButti K."/>
            <person name="Riley R."/>
            <person name="Lipzen A."/>
            <person name="Clum A."/>
            <person name="Drula E."/>
            <person name="Henrissat B."/>
            <person name="Kohler A."/>
            <person name="Grigoriev I.V."/>
            <person name="Martin F.M."/>
            <person name="Hacquard S."/>
        </authorList>
    </citation>
    <scope>NUCLEOTIDE SEQUENCE</scope>
    <source>
        <strain evidence="2">MPI-CAGE-CH-0230</strain>
    </source>
</reference>
<dbReference type="GeneID" id="70192228"/>
<comment type="caution">
    <text evidence="2">The sequence shown here is derived from an EMBL/GenBank/DDBJ whole genome shotgun (WGS) entry which is preliminary data.</text>
</comment>